<evidence type="ECO:0000313" key="4">
    <source>
        <dbReference type="EMBL" id="OSQ50515.1"/>
    </source>
</evidence>
<dbReference type="STRING" id="1123756.MGEO_11980"/>
<proteinExistence type="inferred from homology"/>
<dbReference type="EMBL" id="JFKC01000011">
    <property type="protein sequence ID" value="OSQ50515.1"/>
    <property type="molecule type" value="Genomic_DNA"/>
</dbReference>
<evidence type="ECO:0000259" key="3">
    <source>
        <dbReference type="Pfam" id="PF12161"/>
    </source>
</evidence>
<dbReference type="InterPro" id="IPR022749">
    <property type="entry name" value="D12N6_MeTrfase_N"/>
</dbReference>
<name>A0A1X4NJT2_9RHOB</name>
<evidence type="ECO:0000256" key="1">
    <source>
        <dbReference type="ARBA" id="ARBA00006594"/>
    </source>
</evidence>
<protein>
    <recommendedName>
        <fullName evidence="3">N6 adenine-specific DNA methyltransferase N-terminal domain-containing protein</fullName>
    </recommendedName>
</protein>
<dbReference type="AlphaFoldDB" id="A0A1X4NJT2"/>
<keyword evidence="2" id="KW-0680">Restriction system</keyword>
<dbReference type="Pfam" id="PF12161">
    <property type="entry name" value="HsdM_N"/>
    <property type="match status" value="1"/>
</dbReference>
<comment type="similarity">
    <text evidence="1">Belongs to the N(4)/N(6)-methyltransferase family.</text>
</comment>
<reference evidence="4 5" key="1">
    <citation type="submission" date="2014-03" db="EMBL/GenBank/DDBJ databases">
        <title>The draft genome sequence of Marivita geojedonensis KCTC 23882.</title>
        <authorList>
            <person name="Lai Q."/>
            <person name="Shao Z."/>
        </authorList>
    </citation>
    <scope>NUCLEOTIDE SEQUENCE [LARGE SCALE GENOMIC DNA]</scope>
    <source>
        <strain evidence="4 5">DPG-138</strain>
    </source>
</reference>
<evidence type="ECO:0000313" key="5">
    <source>
        <dbReference type="Proteomes" id="UP000193926"/>
    </source>
</evidence>
<dbReference type="InterPro" id="IPR038333">
    <property type="entry name" value="T1MK-like_N_sf"/>
</dbReference>
<evidence type="ECO:0000256" key="2">
    <source>
        <dbReference type="ARBA" id="ARBA00022747"/>
    </source>
</evidence>
<organism evidence="4 5">
    <name type="scientific">Marivita geojedonensis</name>
    <dbReference type="NCBI Taxonomy" id="1123756"/>
    <lineage>
        <taxon>Bacteria</taxon>
        <taxon>Pseudomonadati</taxon>
        <taxon>Pseudomonadota</taxon>
        <taxon>Alphaproteobacteria</taxon>
        <taxon>Rhodobacterales</taxon>
        <taxon>Roseobacteraceae</taxon>
        <taxon>Marivita</taxon>
    </lineage>
</organism>
<dbReference type="OrthoDB" id="9806213at2"/>
<dbReference type="GO" id="GO:0009307">
    <property type="term" value="P:DNA restriction-modification system"/>
    <property type="evidence" value="ECO:0007669"/>
    <property type="project" value="UniProtKB-KW"/>
</dbReference>
<dbReference type="Gene3D" id="1.20.1260.30">
    <property type="match status" value="1"/>
</dbReference>
<accession>A0A1X4NJT2</accession>
<sequence>MQHDAAEVKSALWEAAETLRVPAVDTTDWKGYILCLLFFKCISDVWDEETTEAQGLYGQAETKCWH</sequence>
<keyword evidence="5" id="KW-1185">Reference proteome</keyword>
<comment type="caution">
    <text evidence="4">The sequence shown here is derived from an EMBL/GenBank/DDBJ whole genome shotgun (WGS) entry which is preliminary data.</text>
</comment>
<gene>
    <name evidence="4" type="ORF">MGEO_11980</name>
</gene>
<dbReference type="Proteomes" id="UP000193926">
    <property type="component" value="Unassembled WGS sequence"/>
</dbReference>
<dbReference type="RefSeq" id="WP_085637835.1">
    <property type="nucleotide sequence ID" value="NZ_JFKC01000011.1"/>
</dbReference>
<feature type="domain" description="N6 adenine-specific DNA methyltransferase N-terminal" evidence="3">
    <location>
        <begin position="9"/>
        <end position="54"/>
    </location>
</feature>